<dbReference type="Pfam" id="PF05194">
    <property type="entry name" value="UreE_C"/>
    <property type="match status" value="1"/>
</dbReference>
<name>A0A378BNC8_KLEPN</name>
<reference evidence="7 8" key="1">
    <citation type="submission" date="2018-06" db="EMBL/GenBank/DDBJ databases">
        <authorList>
            <consortium name="Pathogen Informatics"/>
            <person name="Doyle S."/>
        </authorList>
    </citation>
    <scope>NUCLEOTIDE SEQUENCE [LARGE SCALE GENOMIC DNA]</scope>
    <source>
        <strain evidence="7 8">NCTC5053</strain>
    </source>
</reference>
<protein>
    <recommendedName>
        <fullName evidence="5">Urease accessory protein UreE</fullName>
    </recommendedName>
</protein>
<dbReference type="GO" id="GO:0051082">
    <property type="term" value="F:unfolded protein binding"/>
    <property type="evidence" value="ECO:0007669"/>
    <property type="project" value="UniProtKB-UniRule"/>
</dbReference>
<dbReference type="SMART" id="SM00988">
    <property type="entry name" value="UreE_N"/>
    <property type="match status" value="1"/>
</dbReference>
<dbReference type="InterPro" id="IPR007864">
    <property type="entry name" value="UreE_C_dom"/>
</dbReference>
<evidence type="ECO:0000259" key="6">
    <source>
        <dbReference type="SMART" id="SM00988"/>
    </source>
</evidence>
<dbReference type="GO" id="GO:0019627">
    <property type="term" value="P:urea metabolic process"/>
    <property type="evidence" value="ECO:0007669"/>
    <property type="project" value="InterPro"/>
</dbReference>
<dbReference type="InterPro" id="IPR038277">
    <property type="entry name" value="UreF_sf"/>
</dbReference>
<proteinExistence type="inferred from homology"/>
<dbReference type="AlphaFoldDB" id="A0A378BNC8"/>
<dbReference type="InterPro" id="IPR004029">
    <property type="entry name" value="UreE_N"/>
</dbReference>
<feature type="domain" description="UreE urease accessory N-terminal" evidence="6">
    <location>
        <begin position="1"/>
        <end position="64"/>
    </location>
</feature>
<comment type="subcellular location">
    <subcellularLocation>
        <location evidence="1 5">Cytoplasm</location>
    </subcellularLocation>
</comment>
<dbReference type="SUPFAM" id="SSF69737">
    <property type="entry name" value="Urease metallochaperone UreE, C-terminal domain"/>
    <property type="match status" value="1"/>
</dbReference>
<evidence type="ECO:0000313" key="7">
    <source>
        <dbReference type="EMBL" id="STV48261.1"/>
    </source>
</evidence>
<dbReference type="InterPro" id="IPR036118">
    <property type="entry name" value="UreE_N_sf"/>
</dbReference>
<accession>A0A378BNC8</accession>
<dbReference type="InterPro" id="IPR012406">
    <property type="entry name" value="UreE"/>
</dbReference>
<evidence type="ECO:0000313" key="8">
    <source>
        <dbReference type="Proteomes" id="UP000254387"/>
    </source>
</evidence>
<evidence type="ECO:0000256" key="2">
    <source>
        <dbReference type="ARBA" id="ARBA00022490"/>
    </source>
</evidence>
<dbReference type="GO" id="GO:0065003">
    <property type="term" value="P:protein-containing complex assembly"/>
    <property type="evidence" value="ECO:0007669"/>
    <property type="project" value="InterPro"/>
</dbReference>
<evidence type="ECO:0000256" key="4">
    <source>
        <dbReference type="ARBA" id="ARBA00023186"/>
    </source>
</evidence>
<dbReference type="Pfam" id="PF02814">
    <property type="entry name" value="UreE_N"/>
    <property type="match status" value="1"/>
</dbReference>
<dbReference type="NCBIfam" id="NF009751">
    <property type="entry name" value="PRK13261.1-1"/>
    <property type="match status" value="1"/>
</dbReference>
<dbReference type="SUPFAM" id="SSF69287">
    <property type="entry name" value="Urease metallochaperone UreE, N-terminal domain"/>
    <property type="match status" value="1"/>
</dbReference>
<organism evidence="7 8">
    <name type="scientific">Klebsiella pneumoniae</name>
    <dbReference type="NCBI Taxonomy" id="573"/>
    <lineage>
        <taxon>Bacteria</taxon>
        <taxon>Pseudomonadati</taxon>
        <taxon>Pseudomonadota</taxon>
        <taxon>Gammaproteobacteria</taxon>
        <taxon>Enterobacterales</taxon>
        <taxon>Enterobacteriaceae</taxon>
        <taxon>Klebsiella/Raoultella group</taxon>
        <taxon>Klebsiella</taxon>
        <taxon>Klebsiella pneumoniae complex</taxon>
    </lineage>
</organism>
<evidence type="ECO:0000256" key="1">
    <source>
        <dbReference type="ARBA" id="ARBA00004496"/>
    </source>
</evidence>
<keyword evidence="2 5" id="KW-0963">Cytoplasm</keyword>
<dbReference type="Gene3D" id="1.10.4190.10">
    <property type="entry name" value="Urease accessory protein UreF"/>
    <property type="match status" value="1"/>
</dbReference>
<sequence length="316" mass="34663">MLYLTQRLEIPAAATASVTLPIDVRVKSRVKVTLNDGREAGLLLPRGLLLRGGDVLSNEEGTEFVQVIAADEGVSVVRCDDPFMLAKACYHLGNRHVPLQIMPGELRYHHDHVLDDMLRQFGLTVTFGQLPFEPEVGAYAARATVIIMLIMTTTLTATSMSTAEQRLRLMQLASSNLPVGGYSWSQGLEWAVEAGWVPDVAAFERWQRRQMTEGFFTVDLPLFARLYRACEQRYRCGPGWTPICWPAGKLVNCGRKSATGRGVCPSAERLAAGLSAAVALPVQQSQLAGMAWLGVRWRIALPEMASAWAIAGLRAP</sequence>
<keyword evidence="4 5" id="KW-0143">Chaperone</keyword>
<comment type="similarity">
    <text evidence="5">Belongs to the UreE family.</text>
</comment>
<dbReference type="GO" id="GO:0005737">
    <property type="term" value="C:cytoplasm"/>
    <property type="evidence" value="ECO:0007669"/>
    <property type="project" value="UniProtKB-SubCell"/>
</dbReference>
<evidence type="ECO:0000256" key="3">
    <source>
        <dbReference type="ARBA" id="ARBA00022596"/>
    </source>
</evidence>
<comment type="function">
    <text evidence="5">Involved in urease metallocenter assembly. Binds nickel. Probably functions as a nickel donor during metallocenter assembly.</text>
</comment>
<dbReference type="Gene3D" id="3.30.70.790">
    <property type="entry name" value="UreE, C-terminal domain"/>
    <property type="match status" value="1"/>
</dbReference>
<dbReference type="CDD" id="cd00571">
    <property type="entry name" value="UreE"/>
    <property type="match status" value="1"/>
</dbReference>
<dbReference type="Gene3D" id="2.60.260.20">
    <property type="entry name" value="Urease metallochaperone UreE, N-terminal domain"/>
    <property type="match status" value="1"/>
</dbReference>
<dbReference type="HAMAP" id="MF_00822">
    <property type="entry name" value="UreE"/>
    <property type="match status" value="1"/>
</dbReference>
<keyword evidence="3 5" id="KW-0533">Nickel</keyword>
<dbReference type="Proteomes" id="UP000254387">
    <property type="component" value="Unassembled WGS sequence"/>
</dbReference>
<gene>
    <name evidence="5 7" type="primary">ureE</name>
    <name evidence="7" type="ORF">NCTC5053_05062</name>
</gene>
<dbReference type="GO" id="GO:0016151">
    <property type="term" value="F:nickel cation binding"/>
    <property type="evidence" value="ECO:0007669"/>
    <property type="project" value="UniProtKB-UniRule"/>
</dbReference>
<dbReference type="GO" id="GO:0006457">
    <property type="term" value="P:protein folding"/>
    <property type="evidence" value="ECO:0007669"/>
    <property type="project" value="InterPro"/>
</dbReference>
<dbReference type="EMBL" id="UGMN01000004">
    <property type="protein sequence ID" value="STV48261.1"/>
    <property type="molecule type" value="Genomic_DNA"/>
</dbReference>
<evidence type="ECO:0000256" key="5">
    <source>
        <dbReference type="HAMAP-Rule" id="MF_00822"/>
    </source>
</evidence>